<dbReference type="Proteomes" id="UP000046680">
    <property type="component" value="Unassembled WGS sequence"/>
</dbReference>
<evidence type="ECO:0000256" key="1">
    <source>
        <dbReference type="SAM" id="MobiDB-lite"/>
    </source>
</evidence>
<reference evidence="3 5" key="2">
    <citation type="submission" date="2018-08" db="EMBL/GenBank/DDBJ databases">
        <authorList>
            <person name="Fokvardsen B D."/>
            <person name="Norman A."/>
        </authorList>
    </citation>
    <scope>NUCLEOTIDE SEQUENCE [LARGE SCALE GENOMIC DNA]</scope>
    <source>
        <strain evidence="3 5">DKC2</strain>
    </source>
</reference>
<proteinExistence type="predicted"/>
<accession>A0A654TZ68</accession>
<sequence length="86" mass="8822">MTSATSSNEPNPDSTRSAMNAWILLAPARSIFGTMSTSTTALAMPGESSPASSIAANPPKEAPTSAGCPGRLRSTSWISPAKLTNR</sequence>
<evidence type="ECO:0000313" key="5">
    <source>
        <dbReference type="Proteomes" id="UP000300237"/>
    </source>
</evidence>
<feature type="compositionally biased region" description="Low complexity" evidence="1">
    <location>
        <begin position="48"/>
        <end position="59"/>
    </location>
</feature>
<gene>
    <name evidence="3" type="ORF">DKC2_3702</name>
    <name evidence="2" type="ORF">ERS007657_01369</name>
</gene>
<dbReference type="AlphaFoldDB" id="A0A654TZ68"/>
<reference evidence="2 4" key="1">
    <citation type="submission" date="2015-03" db="EMBL/GenBank/DDBJ databases">
        <authorList>
            <consortium name="Pathogen Informatics"/>
        </authorList>
    </citation>
    <scope>NUCLEOTIDE SEQUENCE [LARGE SCALE GENOMIC DNA]</scope>
    <source>
        <strain evidence="2 4">C09601061</strain>
    </source>
</reference>
<evidence type="ECO:0000313" key="3">
    <source>
        <dbReference type="EMBL" id="VCU51792.1"/>
    </source>
</evidence>
<protein>
    <submittedName>
        <fullName evidence="2">Uncharacterized protein</fullName>
    </submittedName>
</protein>
<feature type="region of interest" description="Disordered" evidence="1">
    <location>
        <begin position="42"/>
        <end position="86"/>
    </location>
</feature>
<dbReference type="EMBL" id="LR027516">
    <property type="protein sequence ID" value="VCU51792.1"/>
    <property type="molecule type" value="Genomic_DNA"/>
</dbReference>
<name>A0A654TZ68_MYCTX</name>
<organism evidence="2 4">
    <name type="scientific">Mycobacterium tuberculosis</name>
    <dbReference type="NCBI Taxonomy" id="1773"/>
    <lineage>
        <taxon>Bacteria</taxon>
        <taxon>Bacillati</taxon>
        <taxon>Actinomycetota</taxon>
        <taxon>Actinomycetes</taxon>
        <taxon>Mycobacteriales</taxon>
        <taxon>Mycobacteriaceae</taxon>
        <taxon>Mycobacterium</taxon>
        <taxon>Mycobacterium tuberculosis complex</taxon>
    </lineage>
</organism>
<evidence type="ECO:0000313" key="4">
    <source>
        <dbReference type="Proteomes" id="UP000046680"/>
    </source>
</evidence>
<dbReference type="EMBL" id="CGCX01000413">
    <property type="protein sequence ID" value="CFR75459.1"/>
    <property type="molecule type" value="Genomic_DNA"/>
</dbReference>
<feature type="compositionally biased region" description="Polar residues" evidence="1">
    <location>
        <begin position="73"/>
        <end position="86"/>
    </location>
</feature>
<evidence type="ECO:0000313" key="2">
    <source>
        <dbReference type="EMBL" id="CFR75459.1"/>
    </source>
</evidence>
<dbReference type="Proteomes" id="UP000300237">
    <property type="component" value="Chromosome"/>
</dbReference>